<accession>A0AAN0M8J8</accession>
<dbReference type="Gene3D" id="1.10.260.40">
    <property type="entry name" value="lambda repressor-like DNA-binding domains"/>
    <property type="match status" value="1"/>
</dbReference>
<dbReference type="AlphaFoldDB" id="A0AAN0M8J8"/>
<dbReference type="Gene3D" id="1.25.40.10">
    <property type="entry name" value="Tetratricopeptide repeat domain"/>
    <property type="match status" value="2"/>
</dbReference>
<dbReference type="InterPro" id="IPR001387">
    <property type="entry name" value="Cro/C1-type_HTH"/>
</dbReference>
<dbReference type="Proteomes" id="UP001470809">
    <property type="component" value="Chromosome"/>
</dbReference>
<dbReference type="InterPro" id="IPR011990">
    <property type="entry name" value="TPR-like_helical_dom_sf"/>
</dbReference>
<dbReference type="SUPFAM" id="SSF47413">
    <property type="entry name" value="lambda repressor-like DNA-binding domains"/>
    <property type="match status" value="1"/>
</dbReference>
<evidence type="ECO:0000313" key="3">
    <source>
        <dbReference type="EMBL" id="WZU67071.2"/>
    </source>
</evidence>
<reference evidence="4" key="1">
    <citation type="submission" date="2024-04" db="EMBL/GenBank/DDBJ databases">
        <title>Phylogenomic analyses of a clade within the roseobacter group suggest taxonomic reassignments of species of the genera Aestuariivita, Citreicella, Loktanella, Nautella, Pelagibaca, Ruegeria, Thalassobius, Thiobacimonas and Tropicibacter, and the proposal o.</title>
        <authorList>
            <person name="Jeon C.O."/>
        </authorList>
    </citation>
    <scope>NUCLEOTIDE SEQUENCE [LARGE SCALE GENOMIC DNA]</scope>
    <source>
        <strain evidence="4">SS1-5</strain>
    </source>
</reference>
<feature type="repeat" description="TPR" evidence="1">
    <location>
        <begin position="420"/>
        <end position="453"/>
    </location>
</feature>
<dbReference type="InterPro" id="IPR010982">
    <property type="entry name" value="Lambda_DNA-bd_dom_sf"/>
</dbReference>
<organism evidence="3 4">
    <name type="scientific">Yoonia rhodophyticola</name>
    <dbReference type="NCBI Taxonomy" id="3137370"/>
    <lineage>
        <taxon>Bacteria</taxon>
        <taxon>Pseudomonadati</taxon>
        <taxon>Pseudomonadota</taxon>
        <taxon>Alphaproteobacteria</taxon>
        <taxon>Rhodobacterales</taxon>
        <taxon>Paracoccaceae</taxon>
        <taxon>Yoonia</taxon>
    </lineage>
</organism>
<dbReference type="PROSITE" id="PS50943">
    <property type="entry name" value="HTH_CROC1"/>
    <property type="match status" value="1"/>
</dbReference>
<dbReference type="GO" id="GO:0003677">
    <property type="term" value="F:DNA binding"/>
    <property type="evidence" value="ECO:0007669"/>
    <property type="project" value="InterPro"/>
</dbReference>
<dbReference type="SMART" id="SM00530">
    <property type="entry name" value="HTH_XRE"/>
    <property type="match status" value="1"/>
</dbReference>
<dbReference type="EMBL" id="CP151767">
    <property type="protein sequence ID" value="WZU67071.2"/>
    <property type="molecule type" value="Genomic_DNA"/>
</dbReference>
<reference evidence="3 4" key="2">
    <citation type="submission" date="2024-08" db="EMBL/GenBank/DDBJ databases">
        <title>Phylogenomic analyses of a clade within the roseobacter group suggest taxonomic reassignments of species of the genera Aestuariivita, Citreicella, Loktanella, Nautella, Pelagibaca, Ruegeria, Thalassobius, Thiobacimonas and Tropicibacter, and the proposal o.</title>
        <authorList>
            <person name="Jeon C.O."/>
        </authorList>
    </citation>
    <scope>NUCLEOTIDE SEQUENCE [LARGE SCALE GENOMIC DNA]</scope>
    <source>
        <strain evidence="3 4">SS1-5</strain>
    </source>
</reference>
<dbReference type="RefSeq" id="WP_373635253.1">
    <property type="nucleotide sequence ID" value="NZ_CP151767.2"/>
</dbReference>
<dbReference type="KEGG" id="yrh:AABB31_19250"/>
<dbReference type="SUPFAM" id="SSF48452">
    <property type="entry name" value="TPR-like"/>
    <property type="match status" value="1"/>
</dbReference>
<dbReference type="PROSITE" id="PS50005">
    <property type="entry name" value="TPR"/>
    <property type="match status" value="1"/>
</dbReference>
<gene>
    <name evidence="3" type="ORF">AABB31_19250</name>
</gene>
<evidence type="ECO:0000313" key="4">
    <source>
        <dbReference type="Proteomes" id="UP001470809"/>
    </source>
</evidence>
<name>A0AAN0M8J8_9RHOB</name>
<protein>
    <recommendedName>
        <fullName evidence="2">HTH cro/C1-type domain-containing protein</fullName>
    </recommendedName>
</protein>
<proteinExistence type="predicted"/>
<feature type="domain" description="HTH cro/C1-type" evidence="2">
    <location>
        <begin position="14"/>
        <end position="71"/>
    </location>
</feature>
<evidence type="ECO:0000256" key="1">
    <source>
        <dbReference type="PROSITE-ProRule" id="PRU00339"/>
    </source>
</evidence>
<keyword evidence="1" id="KW-0802">TPR repeat</keyword>
<sequence>MVTSDALKAFGAAVRKSRVEAGWTLSTLAEEAFGNSDRKGFVSQIERGKRPITPLTAGKLAEALALKDDVLDLILKGDLPAEDTTTAEDSRAAQLLAETEKDGDPAIGEDLLIALAYEYAGTDTTDVRIAHQDLKAALEAATRMQARAELPDNTDDGVAAVRAALQQLNKTEGPEAGGAYLDDAIARKAAEMGALLDLGVDQDRVRNDPGAAAQKVLMKLQTDAIADWDAIRETADHWLDIGQRMGRSFDLKVAENLFNHALQTAPSPQLRGRVMEQLAQTTLARGMQETSPGTLSLAVTLFRDRITQTDRAAHPVDWARLYHALGTALQVLAGRTGDLGDLKAAADAYEQALLERRPDIDPMDWAKTQNNLAAANATLGEKMTDSARLESAAHAYRAALTVFSKEDTPAAWASAQSNLGNVLATLGMQGDDAGKLKQAVEAYQAALEVQSKEQQPMLRATTQHNLGNVLLLLHRADNDLVTAQAALAAFDAALRVRSPDKTPLSWAMSQENKSEAHVALFQKTGDAQHLDAAENAVSKAYEMYQTADAADHLKNARSVINQIKELRARVRTH</sequence>
<keyword evidence="4" id="KW-1185">Reference proteome</keyword>
<dbReference type="InterPro" id="IPR019734">
    <property type="entry name" value="TPR_rpt"/>
</dbReference>
<dbReference type="CDD" id="cd00093">
    <property type="entry name" value="HTH_XRE"/>
    <property type="match status" value="1"/>
</dbReference>
<evidence type="ECO:0000259" key="2">
    <source>
        <dbReference type="PROSITE" id="PS50943"/>
    </source>
</evidence>